<name>A0AAE3K5Z9_9EURY</name>
<dbReference type="PANTHER" id="PTHR35336:SF5">
    <property type="entry name" value="ADENOSYLCOBINAMIDE AMIDOHYDROLASE"/>
    <property type="match status" value="1"/>
</dbReference>
<gene>
    <name evidence="2" type="ORF">AArcSt11_12565</name>
</gene>
<dbReference type="InterPro" id="IPR052209">
    <property type="entry name" value="CbiZ"/>
</dbReference>
<dbReference type="EMBL" id="JAKRVY010000007">
    <property type="protein sequence ID" value="MCL9814483.1"/>
    <property type="molecule type" value="Genomic_DNA"/>
</dbReference>
<dbReference type="Pfam" id="PF01955">
    <property type="entry name" value="CbiZ"/>
    <property type="match status" value="1"/>
</dbReference>
<reference evidence="2 3" key="1">
    <citation type="journal article" date="2022" name="Syst. Appl. Microbiol.">
        <title>Natronocalculus amylovorans gen. nov., sp. nov., and Natranaeroarchaeum aerophilus sp. nov., dominant culturable amylolytic natronoarchaea from hypersaline soda lakes in southwestern Siberia.</title>
        <authorList>
            <person name="Sorokin D.Y."/>
            <person name="Elcheninov A.G."/>
            <person name="Khizhniak T.V."/>
            <person name="Koenen M."/>
            <person name="Bale N.J."/>
            <person name="Damste J.S.S."/>
            <person name="Kublanov I.V."/>
        </authorList>
    </citation>
    <scope>NUCLEOTIDE SEQUENCE [LARGE SCALE GENOMIC DNA]</scope>
    <source>
        <strain evidence="2 3">AArc-St1-1</strain>
    </source>
</reference>
<sequence>MPDIRVRNEVLQLLAPETSWLSTGWDGGRIRADAAYNCTVPDGWDRTDLDEYIAERRTQAGFEHVGPTLLTGVEMTHARCARLTAERDAGDKNSSKDSIDVLAVATAGVSNPATLFPEEDTAADPESHGDSDTEHPEPGTVNLLVHVDHPLAAGALANLIAVVAEAKAATLLRETGFPGTTTDAVIVGAGNSSGGVEPIRFTGSGTPIGAAARACVRDALQASLGARYDETPVPETVADAEYGVVTDRSANVFRP</sequence>
<dbReference type="Proteomes" id="UP001202674">
    <property type="component" value="Unassembled WGS sequence"/>
</dbReference>
<comment type="caution">
    <text evidence="2">The sequence shown here is derived from an EMBL/GenBank/DDBJ whole genome shotgun (WGS) entry which is preliminary data.</text>
</comment>
<protein>
    <submittedName>
        <fullName evidence="2">Adenosylcobinamide amidohydrolase</fullName>
    </submittedName>
</protein>
<dbReference type="PANTHER" id="PTHR35336">
    <property type="entry name" value="ADENOSYLCOBINAMIDE AMIDOHYDROLASE"/>
    <property type="match status" value="1"/>
</dbReference>
<accession>A0AAE3K5Z9</accession>
<evidence type="ECO:0000313" key="2">
    <source>
        <dbReference type="EMBL" id="MCL9814483.1"/>
    </source>
</evidence>
<keyword evidence="3" id="KW-1185">Reference proteome</keyword>
<organism evidence="2 3">
    <name type="scientific">Natranaeroarchaeum aerophilus</name>
    <dbReference type="NCBI Taxonomy" id="2917711"/>
    <lineage>
        <taxon>Archaea</taxon>
        <taxon>Methanobacteriati</taxon>
        <taxon>Methanobacteriota</taxon>
        <taxon>Stenosarchaea group</taxon>
        <taxon>Halobacteria</taxon>
        <taxon>Halobacteriales</taxon>
        <taxon>Natronoarchaeaceae</taxon>
        <taxon>Natranaeroarchaeum</taxon>
    </lineage>
</organism>
<proteinExistence type="predicted"/>
<dbReference type="AlphaFoldDB" id="A0AAE3K5Z9"/>
<evidence type="ECO:0000313" key="3">
    <source>
        <dbReference type="Proteomes" id="UP001202674"/>
    </source>
</evidence>
<dbReference type="RefSeq" id="WP_250597515.1">
    <property type="nucleotide sequence ID" value="NZ_JAKRVY010000007.1"/>
</dbReference>
<feature type="compositionally biased region" description="Basic and acidic residues" evidence="1">
    <location>
        <begin position="125"/>
        <end position="137"/>
    </location>
</feature>
<feature type="region of interest" description="Disordered" evidence="1">
    <location>
        <begin position="113"/>
        <end position="138"/>
    </location>
</feature>
<evidence type="ECO:0000256" key="1">
    <source>
        <dbReference type="SAM" id="MobiDB-lite"/>
    </source>
</evidence>
<dbReference type="InterPro" id="IPR002808">
    <property type="entry name" value="AdoCbi_amidolase"/>
</dbReference>